<feature type="modified residue" description="FMN phosphoryl threonine" evidence="10">
    <location>
        <position position="158"/>
    </location>
</feature>
<feature type="transmembrane region" description="Helical" evidence="10">
    <location>
        <begin position="45"/>
        <end position="63"/>
    </location>
</feature>
<evidence type="ECO:0000313" key="11">
    <source>
        <dbReference type="EMBL" id="PTN06334.1"/>
    </source>
</evidence>
<dbReference type="GO" id="GO:0022900">
    <property type="term" value="P:electron transport chain"/>
    <property type="evidence" value="ECO:0007669"/>
    <property type="project" value="UniProtKB-UniRule"/>
</dbReference>
<keyword evidence="9 10" id="KW-0472">Membrane</keyword>
<dbReference type="OrthoDB" id="9776359at2"/>
<feature type="transmembrane region" description="Helical" evidence="10">
    <location>
        <begin position="22"/>
        <end position="39"/>
    </location>
</feature>
<comment type="function">
    <text evidence="10">Part of a membrane-bound complex that couples electron transfer with translocation of ions across the membrane.</text>
</comment>
<keyword evidence="3 10" id="KW-0285">Flavoprotein</keyword>
<protein>
    <recommendedName>
        <fullName evidence="10">Ion-translocating oxidoreductase complex subunit D</fullName>
        <ecNumber evidence="10">7.-.-.-</ecNumber>
    </recommendedName>
    <alternativeName>
        <fullName evidence="10">Rnf electron transport complex subunit D</fullName>
    </alternativeName>
</protein>
<feature type="transmembrane region" description="Helical" evidence="10">
    <location>
        <begin position="247"/>
        <end position="264"/>
    </location>
</feature>
<gene>
    <name evidence="10" type="primary">rnfD</name>
    <name evidence="11" type="ORF">C8N47_12216</name>
</gene>
<comment type="caution">
    <text evidence="11">The sequence shown here is derived from an EMBL/GenBank/DDBJ whole genome shotgun (WGS) entry which is preliminary data.</text>
</comment>
<evidence type="ECO:0000256" key="4">
    <source>
        <dbReference type="ARBA" id="ARBA00022643"/>
    </source>
</evidence>
<keyword evidence="2 10" id="KW-0597">Phosphoprotein</keyword>
<reference evidence="11 12" key="1">
    <citation type="submission" date="2018-04" db="EMBL/GenBank/DDBJ databases">
        <title>Genomic Encyclopedia of Archaeal and Bacterial Type Strains, Phase II (KMG-II): from individual species to whole genera.</title>
        <authorList>
            <person name="Goeker M."/>
        </authorList>
    </citation>
    <scope>NUCLEOTIDE SEQUENCE [LARGE SCALE GENOMIC DNA]</scope>
    <source>
        <strain evidence="11 12">DSM 28823</strain>
    </source>
</reference>
<evidence type="ECO:0000256" key="7">
    <source>
        <dbReference type="ARBA" id="ARBA00022982"/>
    </source>
</evidence>
<keyword evidence="5 10" id="KW-0812">Transmembrane</keyword>
<dbReference type="GO" id="GO:0005886">
    <property type="term" value="C:plasma membrane"/>
    <property type="evidence" value="ECO:0007669"/>
    <property type="project" value="UniProtKB-SubCell"/>
</dbReference>
<sequence>MSKLLTISPSPHVHTSDSVNKIMYRVILALVPALVWSVFMFGVEAIRVTLLAVIACMAFEYLIQRFITKEEPKITDGSAALTGILLAFNVPASIPSWIIIIGALIAIGVGKLSFGGLGNNPFNPALVGRVFLLISFPVQMTSWPVNIHVQTDAVTTATPLAILKEGIKNGQPVSDLMHNLPSSLDLLYGNMSGSMGEISAALLLLGFGYMLWKKVISWHIPVFILGTIFVFQGAMHLISPDKFIEPLFHLLTGGAMLGAIYMATDMVTSPMTHKGQFIYALGIGLITVLIRNFGAYPEGISFAILIMNGFTPLINAYVKPKRFGGNK</sequence>
<evidence type="ECO:0000256" key="5">
    <source>
        <dbReference type="ARBA" id="ARBA00022692"/>
    </source>
</evidence>
<dbReference type="NCBIfam" id="TIGR01946">
    <property type="entry name" value="rnfD"/>
    <property type="match status" value="1"/>
</dbReference>
<dbReference type="PANTHER" id="PTHR30578">
    <property type="entry name" value="ELECTRON TRANSPORT COMPLEX PROTEIN RNFD"/>
    <property type="match status" value="1"/>
</dbReference>
<dbReference type="Proteomes" id="UP000243525">
    <property type="component" value="Unassembled WGS sequence"/>
</dbReference>
<evidence type="ECO:0000256" key="1">
    <source>
        <dbReference type="ARBA" id="ARBA00022448"/>
    </source>
</evidence>
<dbReference type="RefSeq" id="WP_107823557.1">
    <property type="nucleotide sequence ID" value="NZ_OY782574.1"/>
</dbReference>
<dbReference type="AlphaFoldDB" id="A0A2T5BY56"/>
<dbReference type="PANTHER" id="PTHR30578:SF0">
    <property type="entry name" value="ION-TRANSLOCATING OXIDOREDUCTASE COMPLEX SUBUNIT D"/>
    <property type="match status" value="1"/>
</dbReference>
<accession>A0A2T5BY56</accession>
<keyword evidence="4 10" id="KW-0288">FMN</keyword>
<name>A0A2T5BY56_9BACT</name>
<evidence type="ECO:0000256" key="6">
    <source>
        <dbReference type="ARBA" id="ARBA00022967"/>
    </source>
</evidence>
<feature type="transmembrane region" description="Helical" evidence="10">
    <location>
        <begin position="276"/>
        <end position="294"/>
    </location>
</feature>
<keyword evidence="7 10" id="KW-0249">Electron transport</keyword>
<keyword evidence="6 10" id="KW-1278">Translocase</keyword>
<organism evidence="11 12">
    <name type="scientific">Mangrovibacterium marinum</name>
    <dbReference type="NCBI Taxonomy" id="1639118"/>
    <lineage>
        <taxon>Bacteria</taxon>
        <taxon>Pseudomonadati</taxon>
        <taxon>Bacteroidota</taxon>
        <taxon>Bacteroidia</taxon>
        <taxon>Marinilabiliales</taxon>
        <taxon>Prolixibacteraceae</taxon>
        <taxon>Mangrovibacterium</taxon>
    </lineage>
</organism>
<dbReference type="InterPro" id="IPR004338">
    <property type="entry name" value="NqrB/RnfD"/>
</dbReference>
<dbReference type="EC" id="7.-.-.-" evidence="10"/>
<evidence type="ECO:0000256" key="9">
    <source>
        <dbReference type="ARBA" id="ARBA00023136"/>
    </source>
</evidence>
<evidence type="ECO:0000256" key="3">
    <source>
        <dbReference type="ARBA" id="ARBA00022630"/>
    </source>
</evidence>
<keyword evidence="12" id="KW-1185">Reference proteome</keyword>
<comment type="subcellular location">
    <subcellularLocation>
        <location evidence="10">Cell membrane</location>
        <topology evidence="10">Multi-pass membrane protein</topology>
    </subcellularLocation>
</comment>
<comment type="cofactor">
    <cofactor evidence="10">
        <name>FMN</name>
        <dbReference type="ChEBI" id="CHEBI:58210"/>
    </cofactor>
</comment>
<feature type="transmembrane region" description="Helical" evidence="10">
    <location>
        <begin position="84"/>
        <end position="109"/>
    </location>
</feature>
<dbReference type="EMBL" id="QAAD01000022">
    <property type="protein sequence ID" value="PTN06334.1"/>
    <property type="molecule type" value="Genomic_DNA"/>
</dbReference>
<keyword evidence="10" id="KW-1003">Cell membrane</keyword>
<comment type="similarity">
    <text evidence="10">Belongs to the NqrB/RnfD family.</text>
</comment>
<feature type="transmembrane region" description="Helical" evidence="10">
    <location>
        <begin position="186"/>
        <end position="209"/>
    </location>
</feature>
<feature type="transmembrane region" description="Helical" evidence="10">
    <location>
        <begin position="216"/>
        <end position="235"/>
    </location>
</feature>
<dbReference type="InterPro" id="IPR011303">
    <property type="entry name" value="RnfD_bac"/>
</dbReference>
<comment type="subunit">
    <text evidence="10">The complex is composed of six subunits: RnfA, RnfB, RnfC, RnfD, RnfE and RnfG.</text>
</comment>
<dbReference type="GO" id="GO:0055085">
    <property type="term" value="P:transmembrane transport"/>
    <property type="evidence" value="ECO:0007669"/>
    <property type="project" value="InterPro"/>
</dbReference>
<evidence type="ECO:0000256" key="2">
    <source>
        <dbReference type="ARBA" id="ARBA00022553"/>
    </source>
</evidence>
<evidence type="ECO:0000313" key="12">
    <source>
        <dbReference type="Proteomes" id="UP000243525"/>
    </source>
</evidence>
<keyword evidence="1 10" id="KW-0813">Transport</keyword>
<feature type="transmembrane region" description="Helical" evidence="10">
    <location>
        <begin position="300"/>
        <end position="318"/>
    </location>
</feature>
<keyword evidence="8 10" id="KW-1133">Transmembrane helix</keyword>
<dbReference type="Pfam" id="PF03116">
    <property type="entry name" value="NQR2_RnfD_RnfE"/>
    <property type="match status" value="1"/>
</dbReference>
<dbReference type="HAMAP" id="MF_00462">
    <property type="entry name" value="RsxD_RnfD"/>
    <property type="match status" value="1"/>
</dbReference>
<evidence type="ECO:0000256" key="8">
    <source>
        <dbReference type="ARBA" id="ARBA00022989"/>
    </source>
</evidence>
<evidence type="ECO:0000256" key="10">
    <source>
        <dbReference type="HAMAP-Rule" id="MF_00462"/>
    </source>
</evidence>
<proteinExistence type="inferred from homology"/>